<dbReference type="InterPro" id="IPR010930">
    <property type="entry name" value="Flg_bb/hook_C_dom"/>
</dbReference>
<evidence type="ECO:0000256" key="4">
    <source>
        <dbReference type="ARBA" id="ARBA00023143"/>
    </source>
</evidence>
<evidence type="ECO:0000256" key="3">
    <source>
        <dbReference type="ARBA" id="ARBA00019015"/>
    </source>
</evidence>
<keyword evidence="4 5" id="KW-0975">Bacterial flagellum</keyword>
<evidence type="ECO:0000259" key="6">
    <source>
        <dbReference type="Pfam" id="PF00460"/>
    </source>
</evidence>
<evidence type="ECO:0000256" key="1">
    <source>
        <dbReference type="ARBA" id="ARBA00004117"/>
    </source>
</evidence>
<dbReference type="NCBIfam" id="NF004242">
    <property type="entry name" value="PRK05682.2-1"/>
    <property type="match status" value="1"/>
</dbReference>
<dbReference type="PANTHER" id="PTHR30435:SF1">
    <property type="entry name" value="FLAGELLAR HOOK PROTEIN FLGE"/>
    <property type="match status" value="1"/>
</dbReference>
<dbReference type="SUPFAM" id="SSF117143">
    <property type="entry name" value="Flagellar hook protein flgE"/>
    <property type="match status" value="1"/>
</dbReference>
<comment type="similarity">
    <text evidence="2 5">Belongs to the flagella basal body rod proteins family.</text>
</comment>
<feature type="domain" description="Flagellar basal body rod protein N-terminal" evidence="6">
    <location>
        <begin position="9"/>
        <end position="37"/>
    </location>
</feature>
<dbReference type="InterPro" id="IPR037058">
    <property type="entry name" value="Falgellar_hook_FlgE_sf"/>
</dbReference>
<keyword evidence="10" id="KW-0966">Cell projection</keyword>
<evidence type="ECO:0000313" key="11">
    <source>
        <dbReference type="Proteomes" id="UP001217476"/>
    </source>
</evidence>
<protein>
    <recommendedName>
        <fullName evidence="3 5">Flagellar hook protein FlgE</fullName>
    </recommendedName>
</protein>
<reference evidence="10" key="1">
    <citation type="submission" date="2023-03" db="EMBL/GenBank/DDBJ databases">
        <title>Andean soil-derived lignocellulolytic bacterial consortium as a source of novel taxa and putative plastic-active enzymes.</title>
        <authorList>
            <person name="Diaz-Garcia L."/>
            <person name="Chuvochina M."/>
            <person name="Feuerriegel G."/>
            <person name="Bunk B."/>
            <person name="Sproer C."/>
            <person name="Streit W.R."/>
            <person name="Rodriguez L.M."/>
            <person name="Overmann J."/>
            <person name="Jimenez D.J."/>
        </authorList>
    </citation>
    <scope>NUCLEOTIDE SEQUENCE</scope>
    <source>
        <strain evidence="10">MAG 4196</strain>
    </source>
</reference>
<organism evidence="10 11">
    <name type="scientific">Candidatus Devosia phytovorans</name>
    <dbReference type="NCBI Taxonomy" id="3121372"/>
    <lineage>
        <taxon>Bacteria</taxon>
        <taxon>Pseudomonadati</taxon>
        <taxon>Pseudomonadota</taxon>
        <taxon>Alphaproteobacteria</taxon>
        <taxon>Hyphomicrobiales</taxon>
        <taxon>Devosiaceae</taxon>
        <taxon>Devosia</taxon>
    </lineage>
</organism>
<dbReference type="InterPro" id="IPR001444">
    <property type="entry name" value="Flag_bb_rod_N"/>
</dbReference>
<evidence type="ECO:0000256" key="2">
    <source>
        <dbReference type="ARBA" id="ARBA00009677"/>
    </source>
</evidence>
<keyword evidence="10" id="KW-0969">Cilium</keyword>
<dbReference type="GO" id="GO:0009424">
    <property type="term" value="C:bacterial-type flagellum hook"/>
    <property type="evidence" value="ECO:0007669"/>
    <property type="project" value="TreeGrafter"/>
</dbReference>
<dbReference type="Gene3D" id="2.60.98.20">
    <property type="entry name" value="Flagellar hook protein FlgE"/>
    <property type="match status" value="1"/>
</dbReference>
<dbReference type="GO" id="GO:0009425">
    <property type="term" value="C:bacterial-type flagellum basal body"/>
    <property type="evidence" value="ECO:0007669"/>
    <property type="project" value="UniProtKB-SubCell"/>
</dbReference>
<dbReference type="InterPro" id="IPR053967">
    <property type="entry name" value="LlgE_F_G-like_D1"/>
</dbReference>
<dbReference type="Pfam" id="PF06429">
    <property type="entry name" value="Flg_bbr_C"/>
    <property type="match status" value="1"/>
</dbReference>
<dbReference type="GO" id="GO:0071978">
    <property type="term" value="P:bacterial-type flagellum-dependent swarming motility"/>
    <property type="evidence" value="ECO:0007669"/>
    <property type="project" value="TreeGrafter"/>
</dbReference>
<dbReference type="NCBIfam" id="TIGR03506">
    <property type="entry name" value="FlgEFG_subfam"/>
    <property type="match status" value="1"/>
</dbReference>
<dbReference type="InterPro" id="IPR011491">
    <property type="entry name" value="FlgE_D2"/>
</dbReference>
<accession>A0AAJ6AZ06</accession>
<evidence type="ECO:0000259" key="9">
    <source>
        <dbReference type="Pfam" id="PF22692"/>
    </source>
</evidence>
<evidence type="ECO:0000313" key="10">
    <source>
        <dbReference type="EMBL" id="WEK03291.1"/>
    </source>
</evidence>
<comment type="function">
    <text evidence="5">A flexible structure which links the flagellar filament to the drive apparatus in the basal body.</text>
</comment>
<dbReference type="InterPro" id="IPR020013">
    <property type="entry name" value="Flagellar_FlgE/F/G"/>
</dbReference>
<keyword evidence="10" id="KW-0282">Flagellum</keyword>
<evidence type="ECO:0000259" key="7">
    <source>
        <dbReference type="Pfam" id="PF06429"/>
    </source>
</evidence>
<proteinExistence type="inferred from homology"/>
<dbReference type="EMBL" id="CP119312">
    <property type="protein sequence ID" value="WEK03291.1"/>
    <property type="molecule type" value="Genomic_DNA"/>
</dbReference>
<dbReference type="InterPro" id="IPR037925">
    <property type="entry name" value="FlgE/F/G-like"/>
</dbReference>
<gene>
    <name evidence="10" type="primary">flgE</name>
    <name evidence="10" type="ORF">P0Y65_13950</name>
</gene>
<name>A0AAJ6AZ06_9HYPH</name>
<feature type="domain" description="Flagellar hook protein FlgE/F/G-like D1" evidence="9">
    <location>
        <begin position="84"/>
        <end position="152"/>
    </location>
</feature>
<dbReference type="Pfam" id="PF07559">
    <property type="entry name" value="FlgE_D2"/>
    <property type="match status" value="1"/>
</dbReference>
<dbReference type="Pfam" id="PF22692">
    <property type="entry name" value="LlgE_F_G_D1"/>
    <property type="match status" value="1"/>
</dbReference>
<dbReference type="Pfam" id="PF00460">
    <property type="entry name" value="Flg_bb_rod"/>
    <property type="match status" value="1"/>
</dbReference>
<dbReference type="GO" id="GO:0005829">
    <property type="term" value="C:cytosol"/>
    <property type="evidence" value="ECO:0007669"/>
    <property type="project" value="TreeGrafter"/>
</dbReference>
<dbReference type="InterPro" id="IPR019776">
    <property type="entry name" value="Flagellar_basal_body_rod_CS"/>
</dbReference>
<dbReference type="AlphaFoldDB" id="A0AAJ6AZ06"/>
<feature type="domain" description="Flagellar hook protein FlgE D2" evidence="8">
    <location>
        <begin position="176"/>
        <end position="292"/>
    </location>
</feature>
<dbReference type="PANTHER" id="PTHR30435">
    <property type="entry name" value="FLAGELLAR PROTEIN"/>
    <property type="match status" value="1"/>
</dbReference>
<dbReference type="Proteomes" id="UP001217476">
    <property type="component" value="Chromosome"/>
</dbReference>
<evidence type="ECO:0000259" key="8">
    <source>
        <dbReference type="Pfam" id="PF07559"/>
    </source>
</evidence>
<evidence type="ECO:0000256" key="5">
    <source>
        <dbReference type="RuleBase" id="RU362116"/>
    </source>
</evidence>
<dbReference type="PROSITE" id="PS00588">
    <property type="entry name" value="FLAGELLA_BB_ROD"/>
    <property type="match status" value="1"/>
</dbReference>
<feature type="domain" description="Flagellar basal-body/hook protein C-terminal" evidence="7">
    <location>
        <begin position="377"/>
        <end position="417"/>
    </location>
</feature>
<comment type="subcellular location">
    <subcellularLocation>
        <location evidence="1 5">Bacterial flagellum basal body</location>
    </subcellularLocation>
</comment>
<sequence length="420" mass="41919">MSLSAAISSAVSGLNAQSAALASVSNNLANSSTVGYKSGDTSFASLVTGTATKTTSTGGVISSARSNVDLQGLLTTSTVSTNMAISGNGMFVVAGDSNSSDLLYTRNGEFTVDSEGYLVNNGYYLQGWKTDASGNVIGGTSASSLSAIDTDGIASVAAATTTSSMTANLPAEAEVGATFTSSLELYDSLGTAATTTVTWTKTAENTWSIAFSDPTLSSDPTQAIGSVTSSDITVNFNDDGTLASTSPATPSLTIAGWTTGAATSAVTLNLGEAGSASGLSQYSSSASTPTVSVTSTQDGMRYGSLSGIDIGDDGTVFASYSNGTQIAVYKVAVATFSNTNGLTAQSGGLYSANNASGSATFKLSGQDGAGTIFGSQLEASTTDTNSEFSRMMAAQQAYSSAAQAITAANAMFDTLISAVR</sequence>